<evidence type="ECO:0000313" key="8">
    <source>
        <dbReference type="EMBL" id="GLS24959.1"/>
    </source>
</evidence>
<dbReference type="GO" id="GO:0004674">
    <property type="term" value="F:protein serine/threonine kinase activity"/>
    <property type="evidence" value="ECO:0007669"/>
    <property type="project" value="TreeGrafter"/>
</dbReference>
<dbReference type="SMART" id="SM00220">
    <property type="entry name" value="S_TKc"/>
    <property type="match status" value="1"/>
</dbReference>
<organism evidence="8 9">
    <name type="scientific">Marinibactrum halimedae</name>
    <dbReference type="NCBI Taxonomy" id="1444977"/>
    <lineage>
        <taxon>Bacteria</taxon>
        <taxon>Pseudomonadati</taxon>
        <taxon>Pseudomonadota</taxon>
        <taxon>Gammaproteobacteria</taxon>
        <taxon>Cellvibrionales</taxon>
        <taxon>Cellvibrionaceae</taxon>
        <taxon>Marinibactrum</taxon>
    </lineage>
</organism>
<feature type="binding site" evidence="5">
    <location>
        <position position="134"/>
    </location>
    <ligand>
        <name>ATP</name>
        <dbReference type="ChEBI" id="CHEBI:30616"/>
    </ligand>
</feature>
<dbReference type="InterPro" id="IPR017441">
    <property type="entry name" value="Protein_kinase_ATP_BS"/>
</dbReference>
<evidence type="ECO:0000313" key="9">
    <source>
        <dbReference type="Proteomes" id="UP001156870"/>
    </source>
</evidence>
<dbReference type="Gene3D" id="3.30.200.20">
    <property type="entry name" value="Phosphorylase Kinase, domain 1"/>
    <property type="match status" value="1"/>
</dbReference>
<dbReference type="RefSeq" id="WP_232592226.1">
    <property type="nucleotide sequence ID" value="NZ_BSPD01000020.1"/>
</dbReference>
<dbReference type="SUPFAM" id="SSF56112">
    <property type="entry name" value="Protein kinase-like (PK-like)"/>
    <property type="match status" value="1"/>
</dbReference>
<evidence type="ECO:0000256" key="2">
    <source>
        <dbReference type="ARBA" id="ARBA00022741"/>
    </source>
</evidence>
<keyword evidence="3" id="KW-0418">Kinase</keyword>
<dbReference type="PANTHER" id="PTHR43289">
    <property type="entry name" value="MITOGEN-ACTIVATED PROTEIN KINASE KINASE KINASE 20-RELATED"/>
    <property type="match status" value="1"/>
</dbReference>
<dbReference type="InterPro" id="IPR000719">
    <property type="entry name" value="Prot_kinase_dom"/>
</dbReference>
<evidence type="ECO:0000256" key="6">
    <source>
        <dbReference type="SAM" id="MobiDB-lite"/>
    </source>
</evidence>
<feature type="domain" description="Protein kinase" evidence="7">
    <location>
        <begin position="99"/>
        <end position="504"/>
    </location>
</feature>
<name>A0AA37T0Z6_9GAMM</name>
<dbReference type="GO" id="GO:0005524">
    <property type="term" value="F:ATP binding"/>
    <property type="evidence" value="ECO:0007669"/>
    <property type="project" value="UniProtKB-UniRule"/>
</dbReference>
<evidence type="ECO:0000256" key="5">
    <source>
        <dbReference type="PROSITE-ProRule" id="PRU10141"/>
    </source>
</evidence>
<dbReference type="PROSITE" id="PS50011">
    <property type="entry name" value="PROTEIN_KINASE_DOM"/>
    <property type="match status" value="1"/>
</dbReference>
<protein>
    <recommendedName>
        <fullName evidence="7">Protein kinase domain-containing protein</fullName>
    </recommendedName>
</protein>
<evidence type="ECO:0000256" key="3">
    <source>
        <dbReference type="ARBA" id="ARBA00022777"/>
    </source>
</evidence>
<dbReference type="PROSITE" id="PS00107">
    <property type="entry name" value="PROTEIN_KINASE_ATP"/>
    <property type="match status" value="1"/>
</dbReference>
<dbReference type="Pfam" id="PF00069">
    <property type="entry name" value="Pkinase"/>
    <property type="match status" value="1"/>
</dbReference>
<accession>A0AA37T0Z6</accession>
<keyword evidence="1" id="KW-0808">Transferase</keyword>
<keyword evidence="4 5" id="KW-0067">ATP-binding</keyword>
<dbReference type="EMBL" id="BSPD01000020">
    <property type="protein sequence ID" value="GLS24959.1"/>
    <property type="molecule type" value="Genomic_DNA"/>
</dbReference>
<evidence type="ECO:0000259" key="7">
    <source>
        <dbReference type="PROSITE" id="PS50011"/>
    </source>
</evidence>
<sequence length="521" mass="57170">MEKSNDDATQLVHRPTESSPASSSIDSDPAGSMDETELGGEDEKTILARRQSDRSHHENTDHLITPNPDHTGSGNATLMRAANAGRRQIREGTVINHRFLLKTHLGSGGMGVVYRALDKRKQEAQDRNPYVAIKILGEEFKRHPKAFIALQREAGKSQTLAHPNIITVYDFDRDQDTVYMTMEVLEGTTLDDFIRDHSTGIPMEEAEPIIKAIASGLAYAHSKGIVHSDLKPSNVFLTKEGTVKILDFGIARAASQENASTGGTSSAKTTETNSPGKKDRTVFDAGELGGLTPAYASIEMFAGKDPHPSDDIYALGIIAHELLTGEHPYQRKRAPQAHSAQMKPERIKSIKGHHWRAIAGALALERENRIEDAAAFLAKFEGGSKVVKALVGGLGIAMVLVIALALQQPETGPEIPFNELPSSTQAEITNALSEAQSALRFNDINGALFYLNKAYELHPRNPDAEAHLQEVVKDIVRQKPDINDRDGIQQQLERMNTLLQYPALNNNETLINEQERLQSLL</sequence>
<dbReference type="AlphaFoldDB" id="A0AA37T0Z6"/>
<evidence type="ECO:0000256" key="1">
    <source>
        <dbReference type="ARBA" id="ARBA00022679"/>
    </source>
</evidence>
<feature type="compositionally biased region" description="Basic and acidic residues" evidence="6">
    <location>
        <begin position="41"/>
        <end position="61"/>
    </location>
</feature>
<reference evidence="8 9" key="1">
    <citation type="journal article" date="2014" name="Int. J. Syst. Evol. Microbiol.">
        <title>Complete genome sequence of Corynebacterium casei LMG S-19264T (=DSM 44701T), isolated from a smear-ripened cheese.</title>
        <authorList>
            <consortium name="US DOE Joint Genome Institute (JGI-PGF)"/>
            <person name="Walter F."/>
            <person name="Albersmeier A."/>
            <person name="Kalinowski J."/>
            <person name="Ruckert C."/>
        </authorList>
    </citation>
    <scope>NUCLEOTIDE SEQUENCE [LARGE SCALE GENOMIC DNA]</scope>
    <source>
        <strain evidence="8 9">NBRC 110095</strain>
    </source>
</reference>
<dbReference type="CDD" id="cd14014">
    <property type="entry name" value="STKc_PknB_like"/>
    <property type="match status" value="1"/>
</dbReference>
<keyword evidence="2 5" id="KW-0547">Nucleotide-binding</keyword>
<evidence type="ECO:0000256" key="4">
    <source>
        <dbReference type="ARBA" id="ARBA00022840"/>
    </source>
</evidence>
<gene>
    <name evidence="8" type="ORF">GCM10007877_06730</name>
</gene>
<feature type="region of interest" description="Disordered" evidence="6">
    <location>
        <begin position="1"/>
        <end position="76"/>
    </location>
</feature>
<comment type="caution">
    <text evidence="8">The sequence shown here is derived from an EMBL/GenBank/DDBJ whole genome shotgun (WGS) entry which is preliminary data.</text>
</comment>
<dbReference type="InterPro" id="IPR008271">
    <property type="entry name" value="Ser/Thr_kinase_AS"/>
</dbReference>
<keyword evidence="9" id="KW-1185">Reference proteome</keyword>
<feature type="compositionally biased region" description="Low complexity" evidence="6">
    <location>
        <begin position="259"/>
        <end position="272"/>
    </location>
</feature>
<dbReference type="InterPro" id="IPR011009">
    <property type="entry name" value="Kinase-like_dom_sf"/>
</dbReference>
<proteinExistence type="predicted"/>
<dbReference type="Gene3D" id="1.10.510.10">
    <property type="entry name" value="Transferase(Phosphotransferase) domain 1"/>
    <property type="match status" value="1"/>
</dbReference>
<dbReference type="PROSITE" id="PS00108">
    <property type="entry name" value="PROTEIN_KINASE_ST"/>
    <property type="match status" value="1"/>
</dbReference>
<feature type="compositionally biased region" description="Low complexity" evidence="6">
    <location>
        <begin position="18"/>
        <end position="32"/>
    </location>
</feature>
<dbReference type="PANTHER" id="PTHR43289:SF6">
    <property type="entry name" value="SERINE_THREONINE-PROTEIN KINASE NEKL-3"/>
    <property type="match status" value="1"/>
</dbReference>
<feature type="region of interest" description="Disordered" evidence="6">
    <location>
        <begin position="256"/>
        <end position="283"/>
    </location>
</feature>
<dbReference type="Proteomes" id="UP001156870">
    <property type="component" value="Unassembled WGS sequence"/>
</dbReference>